<keyword evidence="3 7" id="KW-0378">Hydrolase</keyword>
<comment type="similarity">
    <text evidence="1">Belongs to the peptidase S33 family.</text>
</comment>
<feature type="signal peptide" evidence="5">
    <location>
        <begin position="1"/>
        <end position="28"/>
    </location>
</feature>
<keyword evidence="2 5" id="KW-0732">Signal</keyword>
<feature type="chain" id="PRO_5030889213" evidence="5">
    <location>
        <begin position="29"/>
        <end position="546"/>
    </location>
</feature>
<dbReference type="Pfam" id="PF08386">
    <property type="entry name" value="Abhydrolase_4"/>
    <property type="match status" value="1"/>
</dbReference>
<evidence type="ECO:0000256" key="1">
    <source>
        <dbReference type="ARBA" id="ARBA00010088"/>
    </source>
</evidence>
<reference evidence="7 8" key="1">
    <citation type="submission" date="2020-04" db="EMBL/GenBank/DDBJ databases">
        <title>Draft Genome Sequence of Streptomyces morookaense DSM 40503, an 8-azaguanine-producing strain.</title>
        <authorList>
            <person name="Qi J."/>
            <person name="Gao J.-M."/>
        </authorList>
    </citation>
    <scope>NUCLEOTIDE SEQUENCE [LARGE SCALE GENOMIC DNA]</scope>
    <source>
        <strain evidence="7 8">DSM 40503</strain>
    </source>
</reference>
<gene>
    <name evidence="7" type="ORF">HG542_24995</name>
</gene>
<sequence>MDTSRLLRTSGTLLATAALLISGVAAQATVRPQGEGDGRSAGLPPEPAAGAQRPVLSGVPAAAPLLAPLSARVPAALRRYYEQKPSWHACTGAKGAGFECATLKAPLDYGRPRSGGDVRLAVARKRATGPGERIGSLMVNPGGPGGSAVGFLQQYAGNGYPAAVRARYDIVAMDPRGVAGSEAISCLTDAEMDTYAQVDQTPDNDAEVRQLVASYKKFAHGCASRSARLLPHVSTVDAARDMDIFRAALGDEKVHYIGASYGTFLGATYAGLYPSRVGRLVLDGALDPSLDAEQVNRDQTTGFQTAFASFAKDCSAHEECPLGSDNATEAGNTLKRFFRDLDHHPLATGTPRQLTESLATTGVIAAMYDEAAWPVLRKALRDAQTGDGTLLLKLSDIYYERDQHGHYANLMAANSAVNCLDLPPAYRAPSAVRRALPEFEKASPAFGESFAWGSLSCAYWPVHATGTPHRIPARGAAPILVVGTTRDPATPYPWARSLASQLSSGRLLTYDGDGHTAYTRGSKCIDSAVNDYLLTATPPPASRRCS</sequence>
<accession>A0A7Y7B8C2</accession>
<dbReference type="InterPro" id="IPR051601">
    <property type="entry name" value="Serine_prot/Carboxylest_S33"/>
</dbReference>
<feature type="region of interest" description="Disordered" evidence="4">
    <location>
        <begin position="31"/>
        <end position="53"/>
    </location>
</feature>
<dbReference type="PANTHER" id="PTHR43248:SF29">
    <property type="entry name" value="TRIPEPTIDYL AMINOPEPTIDASE"/>
    <property type="match status" value="1"/>
</dbReference>
<organism evidence="7 8">
    <name type="scientific">Streptomyces morookaense</name>
    <name type="common">Streptoverticillium morookaense</name>
    <dbReference type="NCBI Taxonomy" id="1970"/>
    <lineage>
        <taxon>Bacteria</taxon>
        <taxon>Bacillati</taxon>
        <taxon>Actinomycetota</taxon>
        <taxon>Actinomycetes</taxon>
        <taxon>Kitasatosporales</taxon>
        <taxon>Streptomycetaceae</taxon>
        <taxon>Streptomyces</taxon>
    </lineage>
</organism>
<protein>
    <submittedName>
        <fullName evidence="7">Alpha/beta fold hydrolase</fullName>
    </submittedName>
</protein>
<dbReference type="GO" id="GO:0016787">
    <property type="term" value="F:hydrolase activity"/>
    <property type="evidence" value="ECO:0007669"/>
    <property type="project" value="UniProtKB-KW"/>
</dbReference>
<keyword evidence="8" id="KW-1185">Reference proteome</keyword>
<dbReference type="Gene3D" id="3.40.50.1820">
    <property type="entry name" value="alpha/beta hydrolase"/>
    <property type="match status" value="1"/>
</dbReference>
<evidence type="ECO:0000256" key="4">
    <source>
        <dbReference type="SAM" id="MobiDB-lite"/>
    </source>
</evidence>
<dbReference type="Proteomes" id="UP000587462">
    <property type="component" value="Unassembled WGS sequence"/>
</dbReference>
<comment type="caution">
    <text evidence="7">The sequence shown here is derived from an EMBL/GenBank/DDBJ whole genome shotgun (WGS) entry which is preliminary data.</text>
</comment>
<evidence type="ECO:0000256" key="2">
    <source>
        <dbReference type="ARBA" id="ARBA00022729"/>
    </source>
</evidence>
<evidence type="ECO:0000313" key="8">
    <source>
        <dbReference type="Proteomes" id="UP000587462"/>
    </source>
</evidence>
<dbReference type="InterPro" id="IPR013595">
    <property type="entry name" value="Pept_S33_TAP-like_C"/>
</dbReference>
<dbReference type="AlphaFoldDB" id="A0A7Y7B8C2"/>
<proteinExistence type="inferred from homology"/>
<evidence type="ECO:0000259" key="6">
    <source>
        <dbReference type="Pfam" id="PF08386"/>
    </source>
</evidence>
<dbReference type="PANTHER" id="PTHR43248">
    <property type="entry name" value="2-SUCCINYL-6-HYDROXY-2,4-CYCLOHEXADIENE-1-CARBOXYLATE SYNTHASE"/>
    <property type="match status" value="1"/>
</dbReference>
<feature type="domain" description="Peptidase S33 tripeptidyl aminopeptidase-like C-terminal" evidence="6">
    <location>
        <begin position="443"/>
        <end position="545"/>
    </location>
</feature>
<dbReference type="SUPFAM" id="SSF53474">
    <property type="entry name" value="alpha/beta-Hydrolases"/>
    <property type="match status" value="1"/>
</dbReference>
<dbReference type="RefSeq" id="WP_171085168.1">
    <property type="nucleotide sequence ID" value="NZ_BNBU01000004.1"/>
</dbReference>
<dbReference type="InterPro" id="IPR029058">
    <property type="entry name" value="AB_hydrolase_fold"/>
</dbReference>
<evidence type="ECO:0000256" key="5">
    <source>
        <dbReference type="SAM" id="SignalP"/>
    </source>
</evidence>
<evidence type="ECO:0000256" key="3">
    <source>
        <dbReference type="ARBA" id="ARBA00022801"/>
    </source>
</evidence>
<dbReference type="EMBL" id="JABBXF010000066">
    <property type="protein sequence ID" value="NVK80888.1"/>
    <property type="molecule type" value="Genomic_DNA"/>
</dbReference>
<name>A0A7Y7B8C2_STRMO</name>
<evidence type="ECO:0000313" key="7">
    <source>
        <dbReference type="EMBL" id="NVK80888.1"/>
    </source>
</evidence>